<dbReference type="AlphaFoldDB" id="A0A0G4P7V5"/>
<protein>
    <submittedName>
        <fullName evidence="1">Str. FM013</fullName>
    </submittedName>
</protein>
<dbReference type="Proteomes" id="UP000053732">
    <property type="component" value="Unassembled WGS sequence"/>
</dbReference>
<gene>
    <name evidence="1" type="ORF">PCAMFM013_S007g000392</name>
</gene>
<proteinExistence type="predicted"/>
<keyword evidence="2" id="KW-1185">Reference proteome</keyword>
<reference evidence="1 2" key="1">
    <citation type="journal article" date="2014" name="Nat. Commun.">
        <title>Multiple recent horizontal transfers of a large genomic region in cheese making fungi.</title>
        <authorList>
            <person name="Cheeseman K."/>
            <person name="Ropars J."/>
            <person name="Renault P."/>
            <person name="Dupont J."/>
            <person name="Gouzy J."/>
            <person name="Branca A."/>
            <person name="Abraham A.L."/>
            <person name="Ceppi M."/>
            <person name="Conseiller E."/>
            <person name="Debuchy R."/>
            <person name="Malagnac F."/>
            <person name="Goarin A."/>
            <person name="Silar P."/>
            <person name="Lacoste S."/>
            <person name="Sallet E."/>
            <person name="Bensimon A."/>
            <person name="Giraud T."/>
            <person name="Brygoo Y."/>
        </authorList>
    </citation>
    <scope>NUCLEOTIDE SEQUENCE [LARGE SCALE GENOMIC DNA]</scope>
    <source>
        <strain evidence="2">FM 013</strain>
    </source>
</reference>
<dbReference type="EMBL" id="HG793140">
    <property type="protein sequence ID" value="CRL22411.1"/>
    <property type="molecule type" value="Genomic_DNA"/>
</dbReference>
<accession>A0A0G4P7V5</accession>
<name>A0A0G4P7V5_PENC3</name>
<sequence>MSCGFPWAVRILEHNEELSWLDISSSWIDLEAIFEIPETMEVCMDCEIETRSESLVVLGDILWFYLLCFVEM</sequence>
<organism evidence="1 2">
    <name type="scientific">Penicillium camemberti (strain FM 013)</name>
    <dbReference type="NCBI Taxonomy" id="1429867"/>
    <lineage>
        <taxon>Eukaryota</taxon>
        <taxon>Fungi</taxon>
        <taxon>Dikarya</taxon>
        <taxon>Ascomycota</taxon>
        <taxon>Pezizomycotina</taxon>
        <taxon>Eurotiomycetes</taxon>
        <taxon>Eurotiomycetidae</taxon>
        <taxon>Eurotiales</taxon>
        <taxon>Aspergillaceae</taxon>
        <taxon>Penicillium</taxon>
    </lineage>
</organism>
<evidence type="ECO:0000313" key="1">
    <source>
        <dbReference type="EMBL" id="CRL22411.1"/>
    </source>
</evidence>
<evidence type="ECO:0000313" key="2">
    <source>
        <dbReference type="Proteomes" id="UP000053732"/>
    </source>
</evidence>